<dbReference type="RefSeq" id="WP_177194684.1">
    <property type="nucleotide sequence ID" value="NZ_FONT01000002.1"/>
</dbReference>
<evidence type="ECO:0000313" key="2">
    <source>
        <dbReference type="Proteomes" id="UP000199516"/>
    </source>
</evidence>
<keyword evidence="2" id="KW-1185">Reference proteome</keyword>
<organism evidence="1 2">
    <name type="scientific">Alteribacillus iranensis</name>
    <dbReference type="NCBI Taxonomy" id="930128"/>
    <lineage>
        <taxon>Bacteria</taxon>
        <taxon>Bacillati</taxon>
        <taxon>Bacillota</taxon>
        <taxon>Bacilli</taxon>
        <taxon>Bacillales</taxon>
        <taxon>Bacillaceae</taxon>
        <taxon>Alteribacillus</taxon>
    </lineage>
</organism>
<evidence type="ECO:0000313" key="1">
    <source>
        <dbReference type="EMBL" id="SFE49654.1"/>
    </source>
</evidence>
<dbReference type="STRING" id="930128.SAMN05192532_10216"/>
<dbReference type="Proteomes" id="UP000199516">
    <property type="component" value="Unassembled WGS sequence"/>
</dbReference>
<dbReference type="EMBL" id="FONT01000002">
    <property type="protein sequence ID" value="SFE49654.1"/>
    <property type="molecule type" value="Genomic_DNA"/>
</dbReference>
<dbReference type="AlphaFoldDB" id="A0A1I2B0G0"/>
<name>A0A1I2B0G0_9BACI</name>
<accession>A0A1I2B0G0</accession>
<gene>
    <name evidence="1" type="ORF">SAMN05192532_10216</name>
</gene>
<protein>
    <submittedName>
        <fullName evidence="1">Uncharacterized protein</fullName>
    </submittedName>
</protein>
<sequence>MERKKQVIALMEHLLTDSEKNPDKTVEEVLQEISCKLRKIYSDHPVDSQEG</sequence>
<reference evidence="1 2" key="1">
    <citation type="submission" date="2016-10" db="EMBL/GenBank/DDBJ databases">
        <authorList>
            <person name="de Groot N.N."/>
        </authorList>
    </citation>
    <scope>NUCLEOTIDE SEQUENCE [LARGE SCALE GENOMIC DNA]</scope>
    <source>
        <strain evidence="1 2">DSM 23995</strain>
    </source>
</reference>
<proteinExistence type="predicted"/>